<dbReference type="AlphaFoldDB" id="A0A939IIX1"/>
<dbReference type="EMBL" id="JAFJZZ010000002">
    <property type="protein sequence ID" value="MBN7772964.1"/>
    <property type="molecule type" value="Genomic_DNA"/>
</dbReference>
<evidence type="ECO:0000313" key="1">
    <source>
        <dbReference type="EMBL" id="MBN7772964.1"/>
    </source>
</evidence>
<sequence length="65" mass="7948">MADFEARKELQKLENELDEDEYEIYKFKVIGRWPYLKITPEEVQERIYVTQGKIDSLKIRLGMFY</sequence>
<name>A0A939IIX1_CLOAM</name>
<organism evidence="1 2">
    <name type="scientific">Clostridium aminobutyricum</name>
    <dbReference type="NCBI Taxonomy" id="33953"/>
    <lineage>
        <taxon>Bacteria</taxon>
        <taxon>Bacillati</taxon>
        <taxon>Bacillota</taxon>
        <taxon>Clostridia</taxon>
        <taxon>Eubacteriales</taxon>
        <taxon>Clostridiaceae</taxon>
        <taxon>Clostridium</taxon>
    </lineage>
</organism>
<dbReference type="RefSeq" id="WP_206581809.1">
    <property type="nucleotide sequence ID" value="NZ_JAFJZZ010000002.1"/>
</dbReference>
<reference evidence="1" key="1">
    <citation type="submission" date="2021-02" db="EMBL/GenBank/DDBJ databases">
        <title>Abyssanaerobacter marinus gen.nov., sp., nov, anaerobic bacterium isolated from the Onnuri vent field of Indian Ocean and suggestion of Mogibacteriaceae fam. nov., and proposal of reclassification of ambiguous this family's genus member.</title>
        <authorList>
            <person name="Kim Y.J."/>
            <person name="Yang J.-A."/>
        </authorList>
    </citation>
    <scope>NUCLEOTIDE SEQUENCE</scope>
    <source>
        <strain evidence="1">DSM 2634</strain>
    </source>
</reference>
<gene>
    <name evidence="1" type="ORF">JYB65_06280</name>
</gene>
<protein>
    <submittedName>
        <fullName evidence="1">Uncharacterized protein</fullName>
    </submittedName>
</protein>
<evidence type="ECO:0000313" key="2">
    <source>
        <dbReference type="Proteomes" id="UP000664545"/>
    </source>
</evidence>
<dbReference type="Proteomes" id="UP000664545">
    <property type="component" value="Unassembled WGS sequence"/>
</dbReference>
<keyword evidence="2" id="KW-1185">Reference proteome</keyword>
<proteinExistence type="predicted"/>
<comment type="caution">
    <text evidence="1">The sequence shown here is derived from an EMBL/GenBank/DDBJ whole genome shotgun (WGS) entry which is preliminary data.</text>
</comment>
<accession>A0A939IIX1</accession>